<comment type="catalytic activity">
    <reaction evidence="1">
        <text>Hydrolysis of (1-&gt;4)-beta-linkages between N-acetylmuramic acid and N-acetyl-D-glucosamine residues in a peptidoglycan and between N-acetyl-D-glucosamine residues in chitodextrins.</text>
        <dbReference type="EC" id="3.2.1.17"/>
    </reaction>
</comment>
<dbReference type="SMART" id="SM00263">
    <property type="entry name" value="LYZ1"/>
    <property type="match status" value="1"/>
</dbReference>
<evidence type="ECO:0000256" key="7">
    <source>
        <dbReference type="ARBA" id="ARBA00023295"/>
    </source>
</evidence>
<evidence type="ECO:0000256" key="3">
    <source>
        <dbReference type="ARBA" id="ARBA00012732"/>
    </source>
</evidence>
<dbReference type="PANTHER" id="PTHR11407">
    <property type="entry name" value="LYSOZYME C"/>
    <property type="match status" value="1"/>
</dbReference>
<dbReference type="EC" id="3.2.1.17" evidence="3"/>
<evidence type="ECO:0000256" key="1">
    <source>
        <dbReference type="ARBA" id="ARBA00000632"/>
    </source>
</evidence>
<dbReference type="PRINTS" id="PR00135">
    <property type="entry name" value="LYZLACT"/>
</dbReference>
<keyword evidence="11" id="KW-1185">Reference proteome</keyword>
<dbReference type="GO" id="GO:0042742">
    <property type="term" value="P:defense response to bacterium"/>
    <property type="evidence" value="ECO:0007669"/>
    <property type="project" value="UniProtKB-KW"/>
</dbReference>
<protein>
    <recommendedName>
        <fullName evidence="3">lysozyme</fullName>
        <ecNumber evidence="3">3.2.1.17</ecNumber>
    </recommendedName>
</protein>
<evidence type="ECO:0000256" key="8">
    <source>
        <dbReference type="RuleBase" id="RU004440"/>
    </source>
</evidence>
<sequence>MDKTGDRQQQQEDGFGARLRRLSAKMLFHAALLAALVALPSSWAKVFEKCELARELLYVHGFPEDQIPQWVCIAEHESLFNSSAVGHMNWDGSADHGLFQINDRYWCSPPGPKNECYIDCAGNARNCIPQKRVKNVDSSDSCHEVRLHLLRMADEKDIKDMTEKDWREKLTPDQFYICRQRGTEPAYRGRWVNHKAKGTYTCIACGADLFRLANMLWECKAMYTYPNSTSVRWEAALRSSLLADQLWAVQQAHGATDRLGLTVPTRESPAAR</sequence>
<dbReference type="InterPro" id="IPR011057">
    <property type="entry name" value="Mss4-like_sf"/>
</dbReference>
<keyword evidence="7" id="KW-0326">Glycosidase</keyword>
<keyword evidence="7" id="KW-0378">Hydrolase</keyword>
<dbReference type="VEuPathDB" id="VectorBase:LOC119176506"/>
<evidence type="ECO:0000256" key="2">
    <source>
        <dbReference type="ARBA" id="ARBA00007174"/>
    </source>
</evidence>
<dbReference type="Pfam" id="PF01641">
    <property type="entry name" value="SelR"/>
    <property type="match status" value="1"/>
</dbReference>
<dbReference type="EMBL" id="JABSTU010000010">
    <property type="protein sequence ID" value="KAH8019263.1"/>
    <property type="molecule type" value="Genomic_DNA"/>
</dbReference>
<evidence type="ECO:0000256" key="5">
    <source>
        <dbReference type="ARBA" id="ARBA00023002"/>
    </source>
</evidence>
<name>A0A9J6DAX9_RHIMP</name>
<dbReference type="GO" id="GO:0033743">
    <property type="term" value="F:peptide-methionine (R)-S-oxide reductase activity"/>
    <property type="evidence" value="ECO:0007669"/>
    <property type="project" value="InterPro"/>
</dbReference>
<reference evidence="10" key="2">
    <citation type="submission" date="2021-09" db="EMBL/GenBank/DDBJ databases">
        <authorList>
            <person name="Jia N."/>
            <person name="Wang J."/>
            <person name="Shi W."/>
            <person name="Du L."/>
            <person name="Sun Y."/>
            <person name="Zhan W."/>
            <person name="Jiang J."/>
            <person name="Wang Q."/>
            <person name="Zhang B."/>
            <person name="Ji P."/>
            <person name="Sakyi L.B."/>
            <person name="Cui X."/>
            <person name="Yuan T."/>
            <person name="Jiang B."/>
            <person name="Yang W."/>
            <person name="Lam T.T.-Y."/>
            <person name="Chang Q."/>
            <person name="Ding S."/>
            <person name="Wang X."/>
            <person name="Zhu J."/>
            <person name="Ruan X."/>
            <person name="Zhao L."/>
            <person name="Wei J."/>
            <person name="Que T."/>
            <person name="Du C."/>
            <person name="Cheng J."/>
            <person name="Dai P."/>
            <person name="Han X."/>
            <person name="Huang E."/>
            <person name="Gao Y."/>
            <person name="Liu J."/>
            <person name="Shao H."/>
            <person name="Ye R."/>
            <person name="Li L."/>
            <person name="Wei W."/>
            <person name="Wang X."/>
            <person name="Wang C."/>
            <person name="Huo Q."/>
            <person name="Li W."/>
            <person name="Guo W."/>
            <person name="Chen H."/>
            <person name="Chen S."/>
            <person name="Zhou L."/>
            <person name="Zhou L."/>
            <person name="Ni X."/>
            <person name="Tian J."/>
            <person name="Zhou Y."/>
            <person name="Sheng Y."/>
            <person name="Liu T."/>
            <person name="Pan Y."/>
            <person name="Xia L."/>
            <person name="Li J."/>
            <person name="Zhao F."/>
            <person name="Cao W."/>
        </authorList>
    </citation>
    <scope>NUCLEOTIDE SEQUENCE</scope>
    <source>
        <strain evidence="10">Rmic-2018</strain>
        <tissue evidence="10">Larvae</tissue>
    </source>
</reference>
<dbReference type="InterPro" id="IPR002579">
    <property type="entry name" value="Met_Sox_Rdtase_MsrB_dom"/>
</dbReference>
<organism evidence="10 11">
    <name type="scientific">Rhipicephalus microplus</name>
    <name type="common">Cattle tick</name>
    <name type="synonym">Boophilus microplus</name>
    <dbReference type="NCBI Taxonomy" id="6941"/>
    <lineage>
        <taxon>Eukaryota</taxon>
        <taxon>Metazoa</taxon>
        <taxon>Ecdysozoa</taxon>
        <taxon>Arthropoda</taxon>
        <taxon>Chelicerata</taxon>
        <taxon>Arachnida</taxon>
        <taxon>Acari</taxon>
        <taxon>Parasitiformes</taxon>
        <taxon>Ixodida</taxon>
        <taxon>Ixodoidea</taxon>
        <taxon>Ixodidae</taxon>
        <taxon>Rhipicephalinae</taxon>
        <taxon>Rhipicephalus</taxon>
        <taxon>Boophilus</taxon>
    </lineage>
</organism>
<evidence type="ECO:0000256" key="6">
    <source>
        <dbReference type="ARBA" id="ARBA00023157"/>
    </source>
</evidence>
<keyword evidence="4" id="KW-0081">Bacteriolytic enzyme</keyword>
<dbReference type="PROSITE" id="PS51790">
    <property type="entry name" value="MSRB"/>
    <property type="match status" value="1"/>
</dbReference>
<dbReference type="PANTHER" id="PTHR11407:SF63">
    <property type="entry name" value="LYSOZYME C"/>
    <property type="match status" value="1"/>
</dbReference>
<dbReference type="SUPFAM" id="SSF53955">
    <property type="entry name" value="Lysozyme-like"/>
    <property type="match status" value="1"/>
</dbReference>
<gene>
    <name evidence="10" type="ORF">HPB51_018606</name>
</gene>
<comment type="caution">
    <text evidence="10">The sequence shown here is derived from an EMBL/GenBank/DDBJ whole genome shotgun (WGS) entry which is preliminary data.</text>
</comment>
<comment type="similarity">
    <text evidence="2">Belongs to the MsrB Met sulfoxide reductase family.</text>
</comment>
<dbReference type="Proteomes" id="UP000821866">
    <property type="component" value="Chromosome 8"/>
</dbReference>
<dbReference type="SUPFAM" id="SSF51316">
    <property type="entry name" value="Mss4-like"/>
    <property type="match status" value="1"/>
</dbReference>
<dbReference type="AlphaFoldDB" id="A0A9J6DAX9"/>
<comment type="similarity">
    <text evidence="8">Belongs to the glycosyl hydrolase 22 family.</text>
</comment>
<dbReference type="VEuPathDB" id="VectorBase:LOC119176505"/>
<dbReference type="PROSITE" id="PS51348">
    <property type="entry name" value="GLYCOSYL_HYDROL_F22_2"/>
    <property type="match status" value="1"/>
</dbReference>
<evidence type="ECO:0000259" key="9">
    <source>
        <dbReference type="PROSITE" id="PS51790"/>
    </source>
</evidence>
<keyword evidence="4" id="KW-0929">Antimicrobial</keyword>
<accession>A0A9J6DAX9</accession>
<dbReference type="Gene3D" id="2.170.150.20">
    <property type="entry name" value="Peptide methionine sulfoxide reductase"/>
    <property type="match status" value="1"/>
</dbReference>
<keyword evidence="6" id="KW-1015">Disulfide bond</keyword>
<reference evidence="10" key="1">
    <citation type="journal article" date="2020" name="Cell">
        <title>Large-Scale Comparative Analyses of Tick Genomes Elucidate Their Genetic Diversity and Vector Capacities.</title>
        <authorList>
            <consortium name="Tick Genome and Microbiome Consortium (TIGMIC)"/>
            <person name="Jia N."/>
            <person name="Wang J."/>
            <person name="Shi W."/>
            <person name="Du L."/>
            <person name="Sun Y."/>
            <person name="Zhan W."/>
            <person name="Jiang J.F."/>
            <person name="Wang Q."/>
            <person name="Zhang B."/>
            <person name="Ji P."/>
            <person name="Bell-Sakyi L."/>
            <person name="Cui X.M."/>
            <person name="Yuan T.T."/>
            <person name="Jiang B.G."/>
            <person name="Yang W.F."/>
            <person name="Lam T.T."/>
            <person name="Chang Q.C."/>
            <person name="Ding S.J."/>
            <person name="Wang X.J."/>
            <person name="Zhu J.G."/>
            <person name="Ruan X.D."/>
            <person name="Zhao L."/>
            <person name="Wei J.T."/>
            <person name="Ye R.Z."/>
            <person name="Que T.C."/>
            <person name="Du C.H."/>
            <person name="Zhou Y.H."/>
            <person name="Cheng J.X."/>
            <person name="Dai P.F."/>
            <person name="Guo W.B."/>
            <person name="Han X.H."/>
            <person name="Huang E.J."/>
            <person name="Li L.F."/>
            <person name="Wei W."/>
            <person name="Gao Y.C."/>
            <person name="Liu J.Z."/>
            <person name="Shao H.Z."/>
            <person name="Wang X."/>
            <person name="Wang C.C."/>
            <person name="Yang T.C."/>
            <person name="Huo Q.B."/>
            <person name="Li W."/>
            <person name="Chen H.Y."/>
            <person name="Chen S.E."/>
            <person name="Zhou L.G."/>
            <person name="Ni X.B."/>
            <person name="Tian J.H."/>
            <person name="Sheng Y."/>
            <person name="Liu T."/>
            <person name="Pan Y.S."/>
            <person name="Xia L.Y."/>
            <person name="Li J."/>
            <person name="Zhao F."/>
            <person name="Cao W.C."/>
        </authorList>
    </citation>
    <scope>NUCLEOTIDE SEQUENCE</scope>
    <source>
        <strain evidence="10">Rmic-2018</strain>
    </source>
</reference>
<proteinExistence type="inferred from homology"/>
<keyword evidence="5" id="KW-0560">Oxidoreductase</keyword>
<dbReference type="InterPro" id="IPR023346">
    <property type="entry name" value="Lysozyme-like_dom_sf"/>
</dbReference>
<dbReference type="Pfam" id="PF00062">
    <property type="entry name" value="Lys"/>
    <property type="match status" value="1"/>
</dbReference>
<evidence type="ECO:0000313" key="11">
    <source>
        <dbReference type="Proteomes" id="UP000821866"/>
    </source>
</evidence>
<dbReference type="GO" id="GO:0003796">
    <property type="term" value="F:lysozyme activity"/>
    <property type="evidence" value="ECO:0007669"/>
    <property type="project" value="UniProtKB-EC"/>
</dbReference>
<feature type="domain" description="MsrB" evidence="9">
    <location>
        <begin position="163"/>
        <end position="210"/>
    </location>
</feature>
<dbReference type="InterPro" id="IPR001916">
    <property type="entry name" value="Glyco_hydro_22"/>
</dbReference>
<dbReference type="GO" id="GO:0031640">
    <property type="term" value="P:killing of cells of another organism"/>
    <property type="evidence" value="ECO:0007669"/>
    <property type="project" value="UniProtKB-KW"/>
</dbReference>
<dbReference type="Gene3D" id="1.10.530.10">
    <property type="match status" value="1"/>
</dbReference>
<evidence type="ECO:0000313" key="10">
    <source>
        <dbReference type="EMBL" id="KAH8019263.1"/>
    </source>
</evidence>
<evidence type="ECO:0000256" key="4">
    <source>
        <dbReference type="ARBA" id="ARBA00022638"/>
    </source>
</evidence>